<keyword evidence="3" id="KW-0378">Hydrolase</keyword>
<evidence type="ECO:0000259" key="6">
    <source>
        <dbReference type="SMART" id="SM00849"/>
    </source>
</evidence>
<evidence type="ECO:0000256" key="4">
    <source>
        <dbReference type="ARBA" id="ARBA00022833"/>
    </source>
</evidence>
<organism evidence="7 8">
    <name type="scientific">Pseudorhodoplanes sinuspersici</name>
    <dbReference type="NCBI Taxonomy" id="1235591"/>
    <lineage>
        <taxon>Bacteria</taxon>
        <taxon>Pseudomonadati</taxon>
        <taxon>Pseudomonadota</taxon>
        <taxon>Alphaproteobacteria</taxon>
        <taxon>Hyphomicrobiales</taxon>
        <taxon>Pseudorhodoplanes</taxon>
    </lineage>
</organism>
<dbReference type="EMBL" id="CP021112">
    <property type="protein sequence ID" value="ARQ01725.1"/>
    <property type="molecule type" value="Genomic_DNA"/>
</dbReference>
<dbReference type="KEGG" id="psin:CAK95_23455"/>
<sequence>MSPPPCASRRRKKIWAGTKASARTSSGNGRTTSSVFSTGDAAHPASPCCFGGLAAAAVARMIRPDRAWAAIAPVAHKVGNIEVMIVSDGVLNVPLSFSLPETPLSEAAALFKAHGMPEGGEPVQTNVVLVKTGNDTVLIDVGSGANFQPTAGKLQENLEAAGIAPDTITKVVFTHAHADHLWGVLDDFDDAERFPNASYVISAPEWDFWSNPATVETVPDWLKGMALGTARILKKIEDKVERRKAGDTVAPGLTYAATPGHTPGHMSVMIENGGQRLMIGGDVLANNAISFARPDWRIGSDFDRDRAAATRKSLLDQLAAGKIPLVGFHLAWPGLGMVERAGNAYRLVPL</sequence>
<dbReference type="PANTHER" id="PTHR42978">
    <property type="entry name" value="QUORUM-QUENCHING LACTONASE YTNP-RELATED-RELATED"/>
    <property type="match status" value="1"/>
</dbReference>
<protein>
    <recommendedName>
        <fullName evidence="6">Metallo-beta-lactamase domain-containing protein</fullName>
    </recommendedName>
</protein>
<evidence type="ECO:0000256" key="3">
    <source>
        <dbReference type="ARBA" id="ARBA00022801"/>
    </source>
</evidence>
<comment type="similarity">
    <text evidence="1">Belongs to the metallo-beta-lactamase superfamily.</text>
</comment>
<name>A0A1W6ZYA5_9HYPH</name>
<dbReference type="CDD" id="cd07720">
    <property type="entry name" value="OPHC2-like_MBL-fold"/>
    <property type="match status" value="1"/>
</dbReference>
<evidence type="ECO:0000256" key="1">
    <source>
        <dbReference type="ARBA" id="ARBA00007749"/>
    </source>
</evidence>
<keyword evidence="8" id="KW-1185">Reference proteome</keyword>
<evidence type="ECO:0000256" key="2">
    <source>
        <dbReference type="ARBA" id="ARBA00022723"/>
    </source>
</evidence>
<reference evidence="7 8" key="1">
    <citation type="submission" date="2017-05" db="EMBL/GenBank/DDBJ databases">
        <title>Full genome sequence of Pseudorhodoplanes sinuspersici.</title>
        <authorList>
            <person name="Dastgheib S.M.M."/>
            <person name="Shavandi M."/>
            <person name="Tirandaz H."/>
        </authorList>
    </citation>
    <scope>NUCLEOTIDE SEQUENCE [LARGE SCALE GENOMIC DNA]</scope>
    <source>
        <strain evidence="7 8">RIPI110</strain>
    </source>
</reference>
<dbReference type="AlphaFoldDB" id="A0A1W6ZYA5"/>
<dbReference type="Pfam" id="PF00753">
    <property type="entry name" value="Lactamase_B"/>
    <property type="match status" value="1"/>
</dbReference>
<dbReference type="STRING" id="1235591.CAK95_23455"/>
<evidence type="ECO:0000256" key="5">
    <source>
        <dbReference type="SAM" id="MobiDB-lite"/>
    </source>
</evidence>
<dbReference type="SMART" id="SM00849">
    <property type="entry name" value="Lactamase_B"/>
    <property type="match status" value="1"/>
</dbReference>
<proteinExistence type="inferred from homology"/>
<dbReference type="PANTHER" id="PTHR42978:SF6">
    <property type="entry name" value="QUORUM-QUENCHING LACTONASE YTNP-RELATED"/>
    <property type="match status" value="1"/>
</dbReference>
<dbReference type="InterPro" id="IPR001279">
    <property type="entry name" value="Metallo-B-lactamas"/>
</dbReference>
<keyword evidence="2" id="KW-0479">Metal-binding</keyword>
<dbReference type="Gene3D" id="3.60.15.10">
    <property type="entry name" value="Ribonuclease Z/Hydroxyacylglutathione hydrolase-like"/>
    <property type="match status" value="1"/>
</dbReference>
<dbReference type="GO" id="GO:0046872">
    <property type="term" value="F:metal ion binding"/>
    <property type="evidence" value="ECO:0007669"/>
    <property type="project" value="UniProtKB-KW"/>
</dbReference>
<gene>
    <name evidence="7" type="ORF">CAK95_23455</name>
</gene>
<dbReference type="SUPFAM" id="SSF56281">
    <property type="entry name" value="Metallo-hydrolase/oxidoreductase"/>
    <property type="match status" value="1"/>
</dbReference>
<evidence type="ECO:0000313" key="7">
    <source>
        <dbReference type="EMBL" id="ARQ01725.1"/>
    </source>
</evidence>
<feature type="region of interest" description="Disordered" evidence="5">
    <location>
        <begin position="1"/>
        <end position="38"/>
    </location>
</feature>
<evidence type="ECO:0000313" key="8">
    <source>
        <dbReference type="Proteomes" id="UP000194137"/>
    </source>
</evidence>
<accession>A0A1W6ZYA5</accession>
<dbReference type="InterPro" id="IPR051013">
    <property type="entry name" value="MBL_superfamily_lactonases"/>
</dbReference>
<feature type="domain" description="Metallo-beta-lactamase" evidence="6">
    <location>
        <begin position="124"/>
        <end position="329"/>
    </location>
</feature>
<keyword evidence="4" id="KW-0862">Zinc</keyword>
<feature type="compositionally biased region" description="Low complexity" evidence="5">
    <location>
        <begin position="21"/>
        <end position="34"/>
    </location>
</feature>
<dbReference type="InterPro" id="IPR036866">
    <property type="entry name" value="RibonucZ/Hydroxyglut_hydro"/>
</dbReference>
<dbReference type="GO" id="GO:0016787">
    <property type="term" value="F:hydrolase activity"/>
    <property type="evidence" value="ECO:0007669"/>
    <property type="project" value="UniProtKB-KW"/>
</dbReference>
<dbReference type="Proteomes" id="UP000194137">
    <property type="component" value="Chromosome"/>
</dbReference>